<evidence type="ECO:0000313" key="3">
    <source>
        <dbReference type="EMBL" id="SHK59571.1"/>
    </source>
</evidence>
<dbReference type="PANTHER" id="PTHR35568">
    <property type="entry name" value="TRANSCRIPTIONAL REGULATOR DAUR"/>
    <property type="match status" value="1"/>
</dbReference>
<accession>A0A1M6TRG9</accession>
<dbReference type="Pfam" id="PF08348">
    <property type="entry name" value="PAS_6"/>
    <property type="match status" value="1"/>
</dbReference>
<protein>
    <submittedName>
        <fullName evidence="3">Predicted transcriptional regulator YheO, contains PAS and DNA-binding HTH domains</fullName>
    </submittedName>
</protein>
<sequence>MSTARRRDRSAEADHLIRTAKTIADGIGAMFGRNCEVAVHDLRDPTRSLVHLVNGHISGRQLGHPIRDLIYAVLPNIGPSDVLANYPTELPDGRVLKSTTCLLHDSAGEPLIAICINLDISSMAAAKETLEQLTAMTELDTRPGEPSPELGDAAVVDVLRVLVRNTAKQFSRPPHRLTKDERLQAIAFLDSKGAFLIKGAVPLVAETFGVSEPSVYRYLDQVRAAQQPED</sequence>
<dbReference type="PANTHER" id="PTHR35568:SF1">
    <property type="entry name" value="TRANSCRIPTIONAL REGULATOR DAUR"/>
    <property type="match status" value="1"/>
</dbReference>
<dbReference type="EMBL" id="FRAP01000008">
    <property type="protein sequence ID" value="SHK59571.1"/>
    <property type="molecule type" value="Genomic_DNA"/>
</dbReference>
<reference evidence="3 4" key="1">
    <citation type="submission" date="2016-11" db="EMBL/GenBank/DDBJ databases">
        <authorList>
            <person name="Jaros S."/>
            <person name="Januszkiewicz K."/>
            <person name="Wedrychowicz H."/>
        </authorList>
    </citation>
    <scope>NUCLEOTIDE SEQUENCE [LARGE SCALE GENOMIC DNA]</scope>
    <source>
        <strain evidence="3 4">DSM 43832</strain>
    </source>
</reference>
<dbReference type="InterPro" id="IPR039445">
    <property type="entry name" value="DauR-like_HTH"/>
</dbReference>
<evidence type="ECO:0000313" key="4">
    <source>
        <dbReference type="Proteomes" id="UP000184363"/>
    </source>
</evidence>
<proteinExistence type="predicted"/>
<feature type="domain" description="YheO-like" evidence="1">
    <location>
        <begin position="19"/>
        <end position="128"/>
    </location>
</feature>
<evidence type="ECO:0000259" key="2">
    <source>
        <dbReference type="Pfam" id="PF13309"/>
    </source>
</evidence>
<name>A0A1M6TRG9_PSETH</name>
<dbReference type="GO" id="GO:0003677">
    <property type="term" value="F:DNA binding"/>
    <property type="evidence" value="ECO:0007669"/>
    <property type="project" value="UniProtKB-KW"/>
</dbReference>
<dbReference type="OrthoDB" id="9796595at2"/>
<dbReference type="InterPro" id="IPR013559">
    <property type="entry name" value="YheO"/>
</dbReference>
<dbReference type="AlphaFoldDB" id="A0A1M6TRG9"/>
<dbReference type="RefSeq" id="WP_073457296.1">
    <property type="nucleotide sequence ID" value="NZ_FRAP01000008.1"/>
</dbReference>
<gene>
    <name evidence="3" type="ORF">SAMN05443637_108206</name>
</gene>
<dbReference type="Proteomes" id="UP000184363">
    <property type="component" value="Unassembled WGS sequence"/>
</dbReference>
<dbReference type="InterPro" id="IPR039446">
    <property type="entry name" value="DauR-like"/>
</dbReference>
<dbReference type="Pfam" id="PF13309">
    <property type="entry name" value="HTH_22"/>
    <property type="match status" value="1"/>
</dbReference>
<keyword evidence="3" id="KW-0238">DNA-binding</keyword>
<evidence type="ECO:0000259" key="1">
    <source>
        <dbReference type="Pfam" id="PF08348"/>
    </source>
</evidence>
<keyword evidence="4" id="KW-1185">Reference proteome</keyword>
<feature type="domain" description="Transcriptional regulator DauR-like HTH" evidence="2">
    <location>
        <begin position="159"/>
        <end position="220"/>
    </location>
</feature>
<organism evidence="3 4">
    <name type="scientific">Pseudonocardia thermophila</name>
    <dbReference type="NCBI Taxonomy" id="1848"/>
    <lineage>
        <taxon>Bacteria</taxon>
        <taxon>Bacillati</taxon>
        <taxon>Actinomycetota</taxon>
        <taxon>Actinomycetes</taxon>
        <taxon>Pseudonocardiales</taxon>
        <taxon>Pseudonocardiaceae</taxon>
        <taxon>Pseudonocardia</taxon>
    </lineage>
</organism>
<dbReference type="STRING" id="1848.SAMN05443637_108206"/>